<keyword evidence="3" id="KW-1185">Reference proteome</keyword>
<feature type="transmembrane region" description="Helical" evidence="1">
    <location>
        <begin position="69"/>
        <end position="91"/>
    </location>
</feature>
<protein>
    <submittedName>
        <fullName evidence="2">Uncharacterized protein</fullName>
    </submittedName>
</protein>
<keyword evidence="1" id="KW-1133">Transmembrane helix</keyword>
<organism evidence="2 3">
    <name type="scientific">Hyphococcus aureus</name>
    <dbReference type="NCBI Taxonomy" id="2666033"/>
    <lineage>
        <taxon>Bacteria</taxon>
        <taxon>Pseudomonadati</taxon>
        <taxon>Pseudomonadota</taxon>
        <taxon>Alphaproteobacteria</taxon>
        <taxon>Parvularculales</taxon>
        <taxon>Parvularculaceae</taxon>
        <taxon>Hyphococcus</taxon>
    </lineage>
</organism>
<keyword evidence="1" id="KW-0472">Membrane</keyword>
<feature type="transmembrane region" description="Helical" evidence="1">
    <location>
        <begin position="36"/>
        <end position="57"/>
    </location>
</feature>
<dbReference type="RefSeq" id="WP_379880253.1">
    <property type="nucleotide sequence ID" value="NZ_JBHPON010000001.1"/>
</dbReference>
<comment type="caution">
    <text evidence="2">The sequence shown here is derived from an EMBL/GenBank/DDBJ whole genome shotgun (WGS) entry which is preliminary data.</text>
</comment>
<name>A0ABW1KV07_9PROT</name>
<dbReference type="Proteomes" id="UP001596116">
    <property type="component" value="Unassembled WGS sequence"/>
</dbReference>
<reference evidence="2 3" key="1">
    <citation type="submission" date="2024-09" db="EMBL/GenBank/DDBJ databases">
        <authorList>
            <person name="Zhang Z.-H."/>
        </authorList>
    </citation>
    <scope>NUCLEOTIDE SEQUENCE [LARGE SCALE GENOMIC DNA]</scope>
    <source>
        <strain evidence="2 3">HHTR114</strain>
    </source>
</reference>
<gene>
    <name evidence="2" type="ORF">ACFMB1_02665</name>
</gene>
<accession>A0ABW1KV07</accession>
<proteinExistence type="predicted"/>
<evidence type="ECO:0000256" key="1">
    <source>
        <dbReference type="SAM" id="Phobius"/>
    </source>
</evidence>
<evidence type="ECO:0000313" key="3">
    <source>
        <dbReference type="Proteomes" id="UP001596116"/>
    </source>
</evidence>
<sequence>MTDSAAEIVTADDMADATKEWVTSEASKVGDRYFEIAKFLFGASAGAFAVIPFLSQLGGQLNFSTLVDFVPLALLAIATLLAILMALPMHFEVNHTVDVVAKHRSFIQRQRRLIFSWLLFWAAGIFLLFLKATTSLAETNVTVTQ</sequence>
<evidence type="ECO:0000313" key="2">
    <source>
        <dbReference type="EMBL" id="MFC6034427.1"/>
    </source>
</evidence>
<feature type="transmembrane region" description="Helical" evidence="1">
    <location>
        <begin position="112"/>
        <end position="130"/>
    </location>
</feature>
<dbReference type="EMBL" id="JBHPON010000001">
    <property type="protein sequence ID" value="MFC6034427.1"/>
    <property type="molecule type" value="Genomic_DNA"/>
</dbReference>
<keyword evidence="1" id="KW-0812">Transmembrane</keyword>